<dbReference type="RefSeq" id="WP_338008374.1">
    <property type="nucleotide sequence ID" value="NZ_JAOPKB010000010.1"/>
</dbReference>
<evidence type="ECO:0000256" key="1">
    <source>
        <dbReference type="ARBA" id="ARBA00001947"/>
    </source>
</evidence>
<evidence type="ECO:0000259" key="6">
    <source>
        <dbReference type="PROSITE" id="PS50093"/>
    </source>
</evidence>
<dbReference type="Gene3D" id="2.60.40.10">
    <property type="entry name" value="Immunoglobulins"/>
    <property type="match status" value="1"/>
</dbReference>
<evidence type="ECO:0000256" key="4">
    <source>
        <dbReference type="ARBA" id="ARBA00022833"/>
    </source>
</evidence>
<evidence type="ECO:0000256" key="3">
    <source>
        <dbReference type="ARBA" id="ARBA00022801"/>
    </source>
</evidence>
<keyword evidence="8" id="KW-1185">Reference proteome</keyword>
<keyword evidence="2" id="KW-0479">Metal-binding</keyword>
<dbReference type="InterPro" id="IPR000601">
    <property type="entry name" value="PKD_dom"/>
</dbReference>
<comment type="cofactor">
    <cofactor evidence="1">
        <name>Zn(2+)</name>
        <dbReference type="ChEBI" id="CHEBI:29105"/>
    </cofactor>
</comment>
<reference evidence="7 8" key="1">
    <citation type="submission" date="2022-09" db="EMBL/GenBank/DDBJ databases">
        <title>Enrichment on poylsaccharides allowed isolation of novel metabolic and taxonomic groups of Haloarchaea.</title>
        <authorList>
            <person name="Sorokin D.Y."/>
            <person name="Elcheninov A.G."/>
            <person name="Khizhniak T.V."/>
            <person name="Kolganova T.V."/>
            <person name="Kublanov I.V."/>
        </authorList>
    </citation>
    <scope>NUCLEOTIDE SEQUENCE [LARGE SCALE GENOMIC DNA]</scope>
    <source>
        <strain evidence="7 8">AArc-m2/3/4</strain>
    </source>
</reference>
<dbReference type="SMART" id="SM00089">
    <property type="entry name" value="PKD"/>
    <property type="match status" value="1"/>
</dbReference>
<dbReference type="Gene3D" id="3.40.630.10">
    <property type="entry name" value="Zn peptidases"/>
    <property type="match status" value="1"/>
</dbReference>
<evidence type="ECO:0000313" key="7">
    <source>
        <dbReference type="EMBL" id="MCU4974160.1"/>
    </source>
</evidence>
<feature type="compositionally biased region" description="Acidic residues" evidence="5">
    <location>
        <begin position="264"/>
        <end position="347"/>
    </location>
</feature>
<dbReference type="PANTHER" id="PTHR37326:SF1">
    <property type="entry name" value="BLL3975 PROTEIN"/>
    <property type="match status" value="1"/>
</dbReference>
<evidence type="ECO:0000256" key="2">
    <source>
        <dbReference type="ARBA" id="ARBA00022723"/>
    </source>
</evidence>
<proteinExistence type="predicted"/>
<dbReference type="InterPro" id="IPR035986">
    <property type="entry name" value="PKD_dom_sf"/>
</dbReference>
<evidence type="ECO:0000313" key="8">
    <source>
        <dbReference type="Proteomes" id="UP001320972"/>
    </source>
</evidence>
<dbReference type="Proteomes" id="UP001320972">
    <property type="component" value="Unassembled WGS sequence"/>
</dbReference>
<evidence type="ECO:0000256" key="5">
    <source>
        <dbReference type="SAM" id="MobiDB-lite"/>
    </source>
</evidence>
<dbReference type="PROSITE" id="PS50093">
    <property type="entry name" value="PKD"/>
    <property type="match status" value="1"/>
</dbReference>
<organism evidence="7 8">
    <name type="scientific">Natronoglomus mannanivorans</name>
    <dbReference type="NCBI Taxonomy" id="2979990"/>
    <lineage>
        <taxon>Archaea</taxon>
        <taxon>Methanobacteriati</taxon>
        <taxon>Methanobacteriota</taxon>
        <taxon>Stenosarchaea group</taxon>
        <taxon>Halobacteria</taxon>
        <taxon>Halobacteriales</taxon>
        <taxon>Natrialbaceae</taxon>
        <taxon>Natronoglomus</taxon>
    </lineage>
</organism>
<dbReference type="EMBL" id="JAOPKB010000010">
    <property type="protein sequence ID" value="MCU4974160.1"/>
    <property type="molecule type" value="Genomic_DNA"/>
</dbReference>
<dbReference type="InterPro" id="IPR013783">
    <property type="entry name" value="Ig-like_fold"/>
</dbReference>
<dbReference type="Pfam" id="PF24827">
    <property type="entry name" value="AstE_AspA_cat"/>
    <property type="match status" value="1"/>
</dbReference>
<protein>
    <submittedName>
        <fullName evidence="7">Succinylglutamate desuccinylase/aspartoacylase family protein</fullName>
    </submittedName>
</protein>
<dbReference type="InterPro" id="IPR055438">
    <property type="entry name" value="AstE_AspA_cat"/>
</dbReference>
<feature type="domain" description="PKD" evidence="6">
    <location>
        <begin position="367"/>
        <end position="438"/>
    </location>
</feature>
<dbReference type="CDD" id="cd00146">
    <property type="entry name" value="PKD"/>
    <property type="match status" value="1"/>
</dbReference>
<sequence length="438" mass="46820">MGRFTFHRRSFLAATASCAIAGVGLAQSNSEDVASRDSFVLLPGTDHETTVYETTGVADGPTVLVVGGIHGNEIAGYEAAAAVADWDIDAGTLVTIPEANAVAIEQGTRIDANGVDLNRQFPTSSEPETELARAIWEVVLEYDPDVVIDLHESIGIYDDDPVDGVGQAIFHSSNDEAGAAAVETVSYLNENYVEDPQLHFQTGYFTGPDKEPQGLLVHKVERDLGADAYLAETLSTNVDLETRIQWHTVIVRQLADALFVEGEAVPDDSEDDSEPEDDSADDEADDGAQEPDDSEDEPDDGDSEADDDADEDGSADSEDEDEDGEDDEDEDDEDDDADEDTPADESDAPVARIQTSPEDADQLELDVDQSIRLDAKSSSAPDAEIVSYEWTLGADGSIEESGPCLEVTLSACGEYPITLCVTDDQGRTASTEIVLSTI</sequence>
<feature type="region of interest" description="Disordered" evidence="5">
    <location>
        <begin position="264"/>
        <end position="362"/>
    </location>
</feature>
<comment type="caution">
    <text evidence="7">The sequence shown here is derived from an EMBL/GenBank/DDBJ whole genome shotgun (WGS) entry which is preliminary data.</text>
</comment>
<gene>
    <name evidence="7" type="ORF">OB955_15635</name>
</gene>
<keyword evidence="3" id="KW-0378">Hydrolase</keyword>
<dbReference type="SUPFAM" id="SSF49299">
    <property type="entry name" value="PKD domain"/>
    <property type="match status" value="1"/>
</dbReference>
<dbReference type="PANTHER" id="PTHR37326">
    <property type="entry name" value="BLL3975 PROTEIN"/>
    <property type="match status" value="1"/>
</dbReference>
<dbReference type="InterPro" id="IPR022409">
    <property type="entry name" value="PKD/Chitinase_dom"/>
</dbReference>
<name>A0ABT2QGW1_9EURY</name>
<keyword evidence="4" id="KW-0862">Zinc</keyword>
<dbReference type="SUPFAM" id="SSF53187">
    <property type="entry name" value="Zn-dependent exopeptidases"/>
    <property type="match status" value="1"/>
</dbReference>
<dbReference type="InterPro" id="IPR053138">
    <property type="entry name" value="N-alpha-Ac-DABA_deacetylase"/>
</dbReference>
<accession>A0ABT2QGW1</accession>
<dbReference type="Pfam" id="PF18911">
    <property type="entry name" value="PKD_4"/>
    <property type="match status" value="1"/>
</dbReference>